<dbReference type="SMART" id="SM00034">
    <property type="entry name" value="CLECT"/>
    <property type="match status" value="1"/>
</dbReference>
<dbReference type="SUPFAM" id="SSF56436">
    <property type="entry name" value="C-type lectin-like"/>
    <property type="match status" value="1"/>
</dbReference>
<reference evidence="3" key="1">
    <citation type="submission" date="2021-03" db="EMBL/GenBank/DDBJ databases">
        <authorList>
            <person name="Bekaert M."/>
        </authorList>
    </citation>
    <scope>NUCLEOTIDE SEQUENCE</scope>
</reference>
<protein>
    <recommendedName>
        <fullName evidence="2">C-type lectin domain-containing protein</fullName>
    </recommendedName>
</protein>
<dbReference type="InterPro" id="IPR016187">
    <property type="entry name" value="CTDL_fold"/>
</dbReference>
<dbReference type="Proteomes" id="UP000683360">
    <property type="component" value="Unassembled WGS sequence"/>
</dbReference>
<dbReference type="InterPro" id="IPR016186">
    <property type="entry name" value="C-type_lectin-like/link_sf"/>
</dbReference>
<dbReference type="EMBL" id="CAJPWZ010001281">
    <property type="protein sequence ID" value="CAG2211926.1"/>
    <property type="molecule type" value="Genomic_DNA"/>
</dbReference>
<name>A0A8S3RTG7_MYTED</name>
<evidence type="ECO:0000313" key="3">
    <source>
        <dbReference type="EMBL" id="CAG2211926.1"/>
    </source>
</evidence>
<evidence type="ECO:0000313" key="4">
    <source>
        <dbReference type="Proteomes" id="UP000683360"/>
    </source>
</evidence>
<dbReference type="CDD" id="cd00037">
    <property type="entry name" value="CLECT"/>
    <property type="match status" value="1"/>
</dbReference>
<keyword evidence="1" id="KW-0732">Signal</keyword>
<evidence type="ECO:0000256" key="1">
    <source>
        <dbReference type="SAM" id="SignalP"/>
    </source>
</evidence>
<dbReference type="PROSITE" id="PS50041">
    <property type="entry name" value="C_TYPE_LECTIN_2"/>
    <property type="match status" value="1"/>
</dbReference>
<comment type="caution">
    <text evidence="3">The sequence shown here is derived from an EMBL/GenBank/DDBJ whole genome shotgun (WGS) entry which is preliminary data.</text>
</comment>
<sequence>MDEDGVSALLPLLLLGPLLLAATTPTATAAQAAQAAPAAVPVMVVPAPVAPTPPCVSETCPPGFMVLPNQASSTNCYSDSGTVATNNRNFLALVDCTRTPGAYLWRPNTEQEAAAVRNKYNFPNDAFVWTGANDIDEDGTFTFAIENGQLNVATPPFGTGVTDGTGVSDCVGIRFVAATMTWEWSERLCIETLRYICEYPRVSMILHLAYVWK</sequence>
<accession>A0A8S3RTG7</accession>
<feature type="domain" description="C-type lectin" evidence="2">
    <location>
        <begin position="92"/>
        <end position="198"/>
    </location>
</feature>
<dbReference type="InterPro" id="IPR001304">
    <property type="entry name" value="C-type_lectin-like"/>
</dbReference>
<dbReference type="Pfam" id="PF00059">
    <property type="entry name" value="Lectin_C"/>
    <property type="match status" value="1"/>
</dbReference>
<feature type="signal peptide" evidence="1">
    <location>
        <begin position="1"/>
        <end position="29"/>
    </location>
</feature>
<evidence type="ECO:0000259" key="2">
    <source>
        <dbReference type="PROSITE" id="PS50041"/>
    </source>
</evidence>
<proteinExistence type="predicted"/>
<dbReference type="AlphaFoldDB" id="A0A8S3RTG7"/>
<gene>
    <name evidence="3" type="ORF">MEDL_25921</name>
</gene>
<feature type="chain" id="PRO_5035845563" description="C-type lectin domain-containing protein" evidence="1">
    <location>
        <begin position="30"/>
        <end position="213"/>
    </location>
</feature>
<organism evidence="3 4">
    <name type="scientific">Mytilus edulis</name>
    <name type="common">Blue mussel</name>
    <dbReference type="NCBI Taxonomy" id="6550"/>
    <lineage>
        <taxon>Eukaryota</taxon>
        <taxon>Metazoa</taxon>
        <taxon>Spiralia</taxon>
        <taxon>Lophotrochozoa</taxon>
        <taxon>Mollusca</taxon>
        <taxon>Bivalvia</taxon>
        <taxon>Autobranchia</taxon>
        <taxon>Pteriomorphia</taxon>
        <taxon>Mytilida</taxon>
        <taxon>Mytiloidea</taxon>
        <taxon>Mytilidae</taxon>
        <taxon>Mytilinae</taxon>
        <taxon>Mytilus</taxon>
    </lineage>
</organism>
<dbReference type="Gene3D" id="3.10.100.10">
    <property type="entry name" value="Mannose-Binding Protein A, subunit A"/>
    <property type="match status" value="1"/>
</dbReference>
<keyword evidence="4" id="KW-1185">Reference proteome</keyword>